<keyword evidence="3" id="KW-0808">Transferase</keyword>
<evidence type="ECO:0000256" key="1">
    <source>
        <dbReference type="ARBA" id="ARBA00000085"/>
    </source>
</evidence>
<sequence>MSTVGKNDDVDATATTGLIGAMRRVRAWWREPHFVEKDAIIGIVFLIAQLVMTPPASPAQMTLAICWIALSALLPLRPRTVCVIGPALILAAGILRGDWWWADGSTALLTIFLAVGCVMTGREAAVILGVYTVIDAAGFAWSDMPSVGGSVVEGFVDAINDVNAQDAASSGIVPATGLPHYRLIVFAATLVLDLMILGFLVAIGAAFRRSAEADARATRAERMLGRVTREQELAHMIHDSVANDMSTIAMLAWRAKADDDDTAMLDAIYERSHHALDRVHQVIDVLNGKRGLDSLDSKETTETAGNAGNAAGDGADSPAAAAFDTQLEKYLEDQDRTMAMLGLRGVSRFNGVPDVRVPKPVQRTAMELVEEIYANIVRHCAMPDDATGTAAADAPRHDATEEPAYSLFVDIAPERIRISEVNALADESETLMHGRRHGGGLAMHRAAVERLGGTMRFSRQDGTWMIGAELPLDA</sequence>
<keyword evidence="4" id="KW-0418">Kinase</keyword>
<evidence type="ECO:0000256" key="4">
    <source>
        <dbReference type="ARBA" id="ARBA00022777"/>
    </source>
</evidence>
<gene>
    <name evidence="8" type="ORF">GFD21_09040</name>
</gene>
<dbReference type="RefSeq" id="WP_163197671.1">
    <property type="nucleotide sequence ID" value="NZ_WHZV01000009.1"/>
</dbReference>
<evidence type="ECO:0000313" key="8">
    <source>
        <dbReference type="EMBL" id="NEG55895.1"/>
    </source>
</evidence>
<dbReference type="InterPro" id="IPR050482">
    <property type="entry name" value="Sensor_HK_TwoCompSys"/>
</dbReference>
<feature type="transmembrane region" description="Helical" evidence="7">
    <location>
        <begin position="183"/>
        <end position="207"/>
    </location>
</feature>
<evidence type="ECO:0000256" key="3">
    <source>
        <dbReference type="ARBA" id="ARBA00022679"/>
    </source>
</evidence>
<organism evidence="8 9">
    <name type="scientific">Bifidobacterium platyrrhinorum</name>
    <dbReference type="NCBI Taxonomy" id="2661628"/>
    <lineage>
        <taxon>Bacteria</taxon>
        <taxon>Bacillati</taxon>
        <taxon>Actinomycetota</taxon>
        <taxon>Actinomycetes</taxon>
        <taxon>Bifidobacteriales</taxon>
        <taxon>Bifidobacteriaceae</taxon>
        <taxon>Bifidobacterium</taxon>
    </lineage>
</organism>
<proteinExistence type="predicted"/>
<evidence type="ECO:0000256" key="6">
    <source>
        <dbReference type="SAM" id="MobiDB-lite"/>
    </source>
</evidence>
<keyword evidence="7" id="KW-0812">Transmembrane</keyword>
<comment type="caution">
    <text evidence="8">The sequence shown here is derived from an EMBL/GenBank/DDBJ whole genome shotgun (WGS) entry which is preliminary data.</text>
</comment>
<protein>
    <recommendedName>
        <fullName evidence="2">histidine kinase</fullName>
        <ecNumber evidence="2">2.7.13.3</ecNumber>
    </recommendedName>
</protein>
<dbReference type="InterPro" id="IPR036890">
    <property type="entry name" value="HATPase_C_sf"/>
</dbReference>
<dbReference type="Proteomes" id="UP000483293">
    <property type="component" value="Unassembled WGS sequence"/>
</dbReference>
<feature type="compositionally biased region" description="Low complexity" evidence="6">
    <location>
        <begin position="304"/>
        <end position="318"/>
    </location>
</feature>
<dbReference type="EMBL" id="WHZV01000009">
    <property type="protein sequence ID" value="NEG55895.1"/>
    <property type="molecule type" value="Genomic_DNA"/>
</dbReference>
<dbReference type="GO" id="GO:0004673">
    <property type="term" value="F:protein histidine kinase activity"/>
    <property type="evidence" value="ECO:0007669"/>
    <property type="project" value="UniProtKB-EC"/>
</dbReference>
<evidence type="ECO:0000313" key="9">
    <source>
        <dbReference type="Proteomes" id="UP000483293"/>
    </source>
</evidence>
<dbReference type="AlphaFoldDB" id="A0A6L9SUZ4"/>
<evidence type="ECO:0000256" key="7">
    <source>
        <dbReference type="SAM" id="Phobius"/>
    </source>
</evidence>
<accession>A0A6L9SUZ4</accession>
<feature type="transmembrane region" description="Helical" evidence="7">
    <location>
        <begin position="34"/>
        <end position="52"/>
    </location>
</feature>
<keyword evidence="5" id="KW-0902">Two-component regulatory system</keyword>
<keyword evidence="9" id="KW-1185">Reference proteome</keyword>
<keyword evidence="7" id="KW-1133">Transmembrane helix</keyword>
<evidence type="ECO:0000256" key="2">
    <source>
        <dbReference type="ARBA" id="ARBA00012438"/>
    </source>
</evidence>
<evidence type="ECO:0000256" key="5">
    <source>
        <dbReference type="ARBA" id="ARBA00023012"/>
    </source>
</evidence>
<dbReference type="PANTHER" id="PTHR24421">
    <property type="entry name" value="NITRATE/NITRITE SENSOR PROTEIN NARX-RELATED"/>
    <property type="match status" value="1"/>
</dbReference>
<dbReference type="EC" id="2.7.13.3" evidence="2"/>
<name>A0A6L9SUZ4_9BIFI</name>
<dbReference type="GO" id="GO:0000160">
    <property type="term" value="P:phosphorelay signal transduction system"/>
    <property type="evidence" value="ECO:0007669"/>
    <property type="project" value="UniProtKB-KW"/>
</dbReference>
<comment type="catalytic activity">
    <reaction evidence="1">
        <text>ATP + protein L-histidine = ADP + protein N-phospho-L-histidine.</text>
        <dbReference type="EC" id="2.7.13.3"/>
    </reaction>
</comment>
<dbReference type="PANTHER" id="PTHR24421:SF10">
    <property type="entry name" value="NITRATE_NITRITE SENSOR PROTEIN NARQ"/>
    <property type="match status" value="1"/>
</dbReference>
<feature type="region of interest" description="Disordered" evidence="6">
    <location>
        <begin position="294"/>
        <end position="318"/>
    </location>
</feature>
<dbReference type="Gene3D" id="3.30.565.10">
    <property type="entry name" value="Histidine kinase-like ATPase, C-terminal domain"/>
    <property type="match status" value="1"/>
</dbReference>
<keyword evidence="7" id="KW-0472">Membrane</keyword>
<reference evidence="8 9" key="1">
    <citation type="submission" date="2019-10" db="EMBL/GenBank/DDBJ databases">
        <title>Bifidobacterium from non-human primates.</title>
        <authorList>
            <person name="Modesto M."/>
        </authorList>
    </citation>
    <scope>NUCLEOTIDE SEQUENCE [LARGE SCALE GENOMIC DNA]</scope>
    <source>
        <strain evidence="8 9">SMA15</strain>
    </source>
</reference>
<feature type="transmembrane region" description="Helical" evidence="7">
    <location>
        <begin position="83"/>
        <end position="102"/>
    </location>
</feature>